<dbReference type="PANTHER" id="PTHR22923:SF102">
    <property type="entry name" value="CEREBELLIN 13-RELATED"/>
    <property type="match status" value="1"/>
</dbReference>
<dbReference type="FunCoup" id="A0A6J2VU64">
    <property type="interactions" value="3"/>
</dbReference>
<dbReference type="GeneID" id="115816471"/>
<dbReference type="OrthoDB" id="6154955at2759"/>
<evidence type="ECO:0000256" key="4">
    <source>
        <dbReference type="SAM" id="Coils"/>
    </source>
</evidence>
<keyword evidence="2" id="KW-0964">Secreted</keyword>
<dbReference type="Pfam" id="PF00386">
    <property type="entry name" value="C1q"/>
    <property type="match status" value="1"/>
</dbReference>
<evidence type="ECO:0000256" key="3">
    <source>
        <dbReference type="ARBA" id="ARBA00022729"/>
    </source>
</evidence>
<evidence type="ECO:0000313" key="7">
    <source>
        <dbReference type="RefSeq" id="XP_030635284.1"/>
    </source>
</evidence>
<feature type="coiled-coil region" evidence="4">
    <location>
        <begin position="8"/>
        <end position="49"/>
    </location>
</feature>
<dbReference type="InterPro" id="IPR050822">
    <property type="entry name" value="Cerebellin_Synaptic_Org"/>
</dbReference>
<dbReference type="GO" id="GO:0005576">
    <property type="term" value="C:extracellular region"/>
    <property type="evidence" value="ECO:0007669"/>
    <property type="project" value="UniProtKB-SubCell"/>
</dbReference>
<protein>
    <submittedName>
        <fullName evidence="7">Complement C1q-like protein 2</fullName>
    </submittedName>
</protein>
<sequence length="186" mass="20133">MESRQSSSESKAEKLRALEENLEATRTELESAKSQLSVLKGQIEELKRAEERPKVAFSASIGGHGNTGPFNTDITLVFRNVLTNIGSAYNPATGIFSAPTRGIYYFSFFYHGGTANPTRLSLFKNGQRIATASHHQGQGGPENGSNGVNLLVEAGDHLYVVLGAGSWVWDGRNIDTIFSGFLLTPL</sequence>
<comment type="subcellular location">
    <subcellularLocation>
        <location evidence="1">Secreted</location>
    </subcellularLocation>
</comment>
<dbReference type="SUPFAM" id="SSF49842">
    <property type="entry name" value="TNF-like"/>
    <property type="match status" value="1"/>
</dbReference>
<dbReference type="AlphaFoldDB" id="A0A6J2VU64"/>
<evidence type="ECO:0000256" key="1">
    <source>
        <dbReference type="ARBA" id="ARBA00004613"/>
    </source>
</evidence>
<dbReference type="Gene3D" id="2.60.120.40">
    <property type="match status" value="1"/>
</dbReference>
<accession>A0A6J2VU64</accession>
<feature type="domain" description="C1q" evidence="5">
    <location>
        <begin position="50"/>
        <end position="186"/>
    </location>
</feature>
<evidence type="ECO:0000256" key="2">
    <source>
        <dbReference type="ARBA" id="ARBA00022525"/>
    </source>
</evidence>
<reference evidence="7" key="1">
    <citation type="submission" date="2025-08" db="UniProtKB">
        <authorList>
            <consortium name="RefSeq"/>
        </authorList>
    </citation>
    <scope>IDENTIFICATION</scope>
</reference>
<proteinExistence type="predicted"/>
<dbReference type="RefSeq" id="XP_030635284.1">
    <property type="nucleotide sequence ID" value="XM_030779424.1"/>
</dbReference>
<dbReference type="Proteomes" id="UP000504632">
    <property type="component" value="Chromosome 7"/>
</dbReference>
<evidence type="ECO:0000259" key="5">
    <source>
        <dbReference type="PROSITE" id="PS50871"/>
    </source>
</evidence>
<evidence type="ECO:0000313" key="6">
    <source>
        <dbReference type="Proteomes" id="UP000504632"/>
    </source>
</evidence>
<dbReference type="InParanoid" id="A0A6J2VU64"/>
<keyword evidence="6" id="KW-1185">Reference proteome</keyword>
<keyword evidence="4" id="KW-0175">Coiled coil</keyword>
<keyword evidence="3" id="KW-0732">Signal</keyword>
<dbReference type="InterPro" id="IPR008983">
    <property type="entry name" value="Tumour_necrosis_fac-like_dom"/>
</dbReference>
<dbReference type="PANTHER" id="PTHR22923">
    <property type="entry name" value="CEREBELLIN-RELATED"/>
    <property type="match status" value="1"/>
</dbReference>
<dbReference type="PRINTS" id="PR00007">
    <property type="entry name" value="COMPLEMNTC1Q"/>
</dbReference>
<name>A0A6J2VU64_CHACN</name>
<dbReference type="SMART" id="SM00110">
    <property type="entry name" value="C1Q"/>
    <property type="match status" value="1"/>
</dbReference>
<gene>
    <name evidence="7" type="primary">LOC115816471</name>
</gene>
<organism evidence="6 7">
    <name type="scientific">Chanos chanos</name>
    <name type="common">Milkfish</name>
    <name type="synonym">Mugil chanos</name>
    <dbReference type="NCBI Taxonomy" id="29144"/>
    <lineage>
        <taxon>Eukaryota</taxon>
        <taxon>Metazoa</taxon>
        <taxon>Chordata</taxon>
        <taxon>Craniata</taxon>
        <taxon>Vertebrata</taxon>
        <taxon>Euteleostomi</taxon>
        <taxon>Actinopterygii</taxon>
        <taxon>Neopterygii</taxon>
        <taxon>Teleostei</taxon>
        <taxon>Ostariophysi</taxon>
        <taxon>Gonorynchiformes</taxon>
        <taxon>Chanidae</taxon>
        <taxon>Chanos</taxon>
    </lineage>
</organism>
<dbReference type="PROSITE" id="PS50871">
    <property type="entry name" value="C1Q"/>
    <property type="match status" value="1"/>
</dbReference>
<dbReference type="InterPro" id="IPR001073">
    <property type="entry name" value="C1q_dom"/>
</dbReference>